<dbReference type="Proteomes" id="UP000030661">
    <property type="component" value="Unassembled WGS sequence"/>
</dbReference>
<evidence type="ECO:0000313" key="3">
    <source>
        <dbReference type="Proteomes" id="UP000030661"/>
    </source>
</evidence>
<keyword evidence="1" id="KW-0472">Membrane</keyword>
<keyword evidence="1" id="KW-0812">Transmembrane</keyword>
<dbReference type="EMBL" id="DF820483">
    <property type="protein sequence ID" value="GAK61776.1"/>
    <property type="molecule type" value="Genomic_DNA"/>
</dbReference>
<sequence>MNGLVYAFLSGASITFLALVAKDSDPSIRWLYALVMILTIVVLTVIYHISNSKNHY</sequence>
<gene>
    <name evidence="2" type="ORF">U27_02609</name>
</gene>
<dbReference type="AlphaFoldDB" id="A0A081CB21"/>
<dbReference type="HOGENOM" id="CLU_3004812_0_0_0"/>
<feature type="transmembrane region" description="Helical" evidence="1">
    <location>
        <begin position="30"/>
        <end position="49"/>
    </location>
</feature>
<name>A0A081CB21_VECG1</name>
<dbReference type="STRING" id="1499967.U27_02609"/>
<proteinExistence type="predicted"/>
<keyword evidence="1" id="KW-1133">Transmembrane helix</keyword>
<organism evidence="2">
    <name type="scientific">Vecturithrix granuli</name>
    <dbReference type="NCBI Taxonomy" id="1499967"/>
    <lineage>
        <taxon>Bacteria</taxon>
        <taxon>Candidatus Moduliflexota</taxon>
        <taxon>Candidatus Vecturitrichia</taxon>
        <taxon>Candidatus Vecturitrichales</taxon>
        <taxon>Candidatus Vecturitrichaceae</taxon>
        <taxon>Candidatus Vecturithrix</taxon>
    </lineage>
</organism>
<accession>A0A081CB21</accession>
<reference evidence="2" key="1">
    <citation type="journal article" date="2015" name="PeerJ">
        <title>First genomic representation of candidate bacterial phylum KSB3 points to enhanced environmental sensing as a trigger of wastewater bulking.</title>
        <authorList>
            <person name="Sekiguchi Y."/>
            <person name="Ohashi A."/>
            <person name="Parks D.H."/>
            <person name="Yamauchi T."/>
            <person name="Tyson G.W."/>
            <person name="Hugenholtz P."/>
        </authorList>
    </citation>
    <scope>NUCLEOTIDE SEQUENCE [LARGE SCALE GENOMIC DNA]</scope>
</reference>
<protein>
    <submittedName>
        <fullName evidence="2">Uncharacterized protein</fullName>
    </submittedName>
</protein>
<keyword evidence="3" id="KW-1185">Reference proteome</keyword>
<evidence type="ECO:0000256" key="1">
    <source>
        <dbReference type="SAM" id="Phobius"/>
    </source>
</evidence>
<evidence type="ECO:0000313" key="2">
    <source>
        <dbReference type="EMBL" id="GAK61776.1"/>
    </source>
</evidence>